<dbReference type="AlphaFoldDB" id="D8QF27"/>
<dbReference type="RefSeq" id="XP_003028242.1">
    <property type="nucleotide sequence ID" value="XM_003028196.1"/>
</dbReference>
<feature type="compositionally biased region" description="Polar residues" evidence="1">
    <location>
        <begin position="233"/>
        <end position="251"/>
    </location>
</feature>
<evidence type="ECO:0000256" key="1">
    <source>
        <dbReference type="SAM" id="MobiDB-lite"/>
    </source>
</evidence>
<feature type="region of interest" description="Disordered" evidence="1">
    <location>
        <begin position="129"/>
        <end position="168"/>
    </location>
</feature>
<evidence type="ECO:0000313" key="2">
    <source>
        <dbReference type="EMBL" id="EFI93339.1"/>
    </source>
</evidence>
<dbReference type="OrthoDB" id="10441162at2759"/>
<dbReference type="InParanoid" id="D8QF27"/>
<organism evidence="3">
    <name type="scientific">Schizophyllum commune (strain H4-8 / FGSC 9210)</name>
    <name type="common">Split gill fungus</name>
    <dbReference type="NCBI Taxonomy" id="578458"/>
    <lineage>
        <taxon>Eukaryota</taxon>
        <taxon>Fungi</taxon>
        <taxon>Dikarya</taxon>
        <taxon>Basidiomycota</taxon>
        <taxon>Agaricomycotina</taxon>
        <taxon>Agaricomycetes</taxon>
        <taxon>Agaricomycetidae</taxon>
        <taxon>Agaricales</taxon>
        <taxon>Schizophyllaceae</taxon>
        <taxon>Schizophyllum</taxon>
    </lineage>
</organism>
<dbReference type="GeneID" id="9592012"/>
<dbReference type="KEGG" id="scm:SCHCO_02515303"/>
<proteinExistence type="predicted"/>
<dbReference type="Proteomes" id="UP000007431">
    <property type="component" value="Unassembled WGS sequence"/>
</dbReference>
<reference evidence="2 3" key="1">
    <citation type="journal article" date="2010" name="Nat. Biotechnol.">
        <title>Genome sequence of the model mushroom Schizophyllum commune.</title>
        <authorList>
            <person name="Ohm R.A."/>
            <person name="de Jong J.F."/>
            <person name="Lugones L.G."/>
            <person name="Aerts A."/>
            <person name="Kothe E."/>
            <person name="Stajich J.E."/>
            <person name="de Vries R.P."/>
            <person name="Record E."/>
            <person name="Levasseur A."/>
            <person name="Baker S.E."/>
            <person name="Bartholomew K.A."/>
            <person name="Coutinho P.M."/>
            <person name="Erdmann S."/>
            <person name="Fowler T.J."/>
            <person name="Gathman A.C."/>
            <person name="Lombard V."/>
            <person name="Henrissat B."/>
            <person name="Knabe N."/>
            <person name="Kuees U."/>
            <person name="Lilly W.W."/>
            <person name="Lindquist E."/>
            <person name="Lucas S."/>
            <person name="Magnuson J.K."/>
            <person name="Piumi F."/>
            <person name="Raudaskoski M."/>
            <person name="Salamov A."/>
            <person name="Schmutz J."/>
            <person name="Schwarze F.W.M.R."/>
            <person name="vanKuyk P.A."/>
            <person name="Horton J.S."/>
            <person name="Grigoriev I.V."/>
            <person name="Woesten H.A.B."/>
        </authorList>
    </citation>
    <scope>NUCLEOTIDE SEQUENCE [LARGE SCALE GENOMIC DNA]</scope>
    <source>
        <strain evidence="3">H4-8 / FGSC 9210</strain>
    </source>
</reference>
<dbReference type="VEuPathDB" id="FungiDB:SCHCODRAFT_02515303"/>
<dbReference type="HOGENOM" id="CLU_984060_0_0_1"/>
<accession>D8QF27</accession>
<protein>
    <submittedName>
        <fullName evidence="2">Expressed protein</fullName>
    </submittedName>
</protein>
<evidence type="ECO:0000313" key="3">
    <source>
        <dbReference type="Proteomes" id="UP000007431"/>
    </source>
</evidence>
<name>D8QF27_SCHCM</name>
<keyword evidence="3" id="KW-1185">Reference proteome</keyword>
<feature type="region of interest" description="Disordered" evidence="1">
    <location>
        <begin position="224"/>
        <end position="283"/>
    </location>
</feature>
<feature type="compositionally biased region" description="Basic residues" evidence="1">
    <location>
        <begin position="257"/>
        <end position="266"/>
    </location>
</feature>
<gene>
    <name evidence="2" type="ORF">SCHCODRAFT_12027</name>
</gene>
<sequence length="283" mass="29752">MPAFDGPPPVIFDGPSPAVSILPGFSPIVSPFRPSLQGEEYVRPAGLFAAPRAPGLVEAPEVPPGLPAPVAPIAAVPALVEDMLAPVENASAPVENAPAPVDDTTAPLHDTLFLSEDARFRSLEADRVSGAASVAPRPAHPRVQSPDAPERPASAPPVTPETVDTTPEMISGVLKWREGGEVRRAVLQSPEDWVTSPKSVEGTLANGEQVRDAGLQVEVENVQQVEHDAPASEETTSAQVSTPSSENNPQEPTHPAPQRHKPRRPKTTIFVLGGGLPARATHR</sequence>
<dbReference type="EMBL" id="GL377311">
    <property type="protein sequence ID" value="EFI93339.1"/>
    <property type="molecule type" value="Genomic_DNA"/>
</dbReference>